<protein>
    <recommendedName>
        <fullName evidence="3">Helix-turn-helix domain-containing protein</fullName>
    </recommendedName>
</protein>
<comment type="caution">
    <text evidence="1">The sequence shown here is derived from an EMBL/GenBank/DDBJ whole genome shotgun (WGS) entry which is preliminary data.</text>
</comment>
<dbReference type="RefSeq" id="WP_179832193.1">
    <property type="nucleotide sequence ID" value="NZ_BMRD01000006.1"/>
</dbReference>
<keyword evidence="2" id="KW-1185">Reference proteome</keyword>
<gene>
    <name evidence="1" type="ORF">BJ999_000997</name>
</gene>
<evidence type="ECO:0000313" key="2">
    <source>
        <dbReference type="Proteomes" id="UP000591272"/>
    </source>
</evidence>
<evidence type="ECO:0000313" key="1">
    <source>
        <dbReference type="EMBL" id="NYE10701.1"/>
    </source>
</evidence>
<proteinExistence type="predicted"/>
<dbReference type="AlphaFoldDB" id="A0A7Y9KB04"/>
<dbReference type="Proteomes" id="UP000591272">
    <property type="component" value="Unassembled WGS sequence"/>
</dbReference>
<name>A0A7Y9KB04_9ACTN</name>
<dbReference type="EMBL" id="JACCBT010000001">
    <property type="protein sequence ID" value="NYE10701.1"/>
    <property type="molecule type" value="Genomic_DNA"/>
</dbReference>
<evidence type="ECO:0008006" key="3">
    <source>
        <dbReference type="Google" id="ProtNLM"/>
    </source>
</evidence>
<organism evidence="1 2">
    <name type="scientific">Actinomadura citrea</name>
    <dbReference type="NCBI Taxonomy" id="46158"/>
    <lineage>
        <taxon>Bacteria</taxon>
        <taxon>Bacillati</taxon>
        <taxon>Actinomycetota</taxon>
        <taxon>Actinomycetes</taxon>
        <taxon>Streptosporangiales</taxon>
        <taxon>Thermomonosporaceae</taxon>
        <taxon>Actinomadura</taxon>
    </lineage>
</organism>
<reference evidence="1 2" key="1">
    <citation type="submission" date="2020-07" db="EMBL/GenBank/DDBJ databases">
        <title>Sequencing the genomes of 1000 actinobacteria strains.</title>
        <authorList>
            <person name="Klenk H.-P."/>
        </authorList>
    </citation>
    <scope>NUCLEOTIDE SEQUENCE [LARGE SCALE GENOMIC DNA]</scope>
    <source>
        <strain evidence="1 2">DSM 43461</strain>
    </source>
</reference>
<sequence>MTAPPPSPDVATDEAEFIAALRRLKAWSGLSYRQLERRAAEAGRVLPYSTASTALGRKSLPREELLVAFVLACGLDDDEAASWVAVRKRIAVGGRVTATEPRAVRRPRWRPALGWAAVALSLALAGGTTLTMKAGEEVETVQAVVGK</sequence>
<accession>A0A7Y9KB04</accession>